<dbReference type="SUPFAM" id="SSF54534">
    <property type="entry name" value="FKBP-like"/>
    <property type="match status" value="2"/>
</dbReference>
<comment type="similarity">
    <text evidence="2 6">Belongs to the FKBP-type PPIase family.</text>
</comment>
<evidence type="ECO:0000313" key="11">
    <source>
        <dbReference type="Proteomes" id="UP000321204"/>
    </source>
</evidence>
<evidence type="ECO:0000256" key="1">
    <source>
        <dbReference type="ARBA" id="ARBA00000971"/>
    </source>
</evidence>
<evidence type="ECO:0000256" key="4">
    <source>
        <dbReference type="ARBA" id="ARBA00023235"/>
    </source>
</evidence>
<organism evidence="10 11">
    <name type="scientific">Flavisolibacter ginsenosidimutans</name>
    <dbReference type="NCBI Taxonomy" id="661481"/>
    <lineage>
        <taxon>Bacteria</taxon>
        <taxon>Pseudomonadati</taxon>
        <taxon>Bacteroidota</taxon>
        <taxon>Chitinophagia</taxon>
        <taxon>Chitinophagales</taxon>
        <taxon>Chitinophagaceae</taxon>
        <taxon>Flavisolibacter</taxon>
    </lineage>
</organism>
<keyword evidence="3 5" id="KW-0697">Rotamase</keyword>
<name>A0A5B8UDQ2_9BACT</name>
<dbReference type="PANTHER" id="PTHR43811:SF19">
    <property type="entry name" value="39 KDA FK506-BINDING NUCLEAR PROTEIN"/>
    <property type="match status" value="1"/>
</dbReference>
<dbReference type="KEGG" id="fgg:FSB75_01855"/>
<evidence type="ECO:0000256" key="7">
    <source>
        <dbReference type="SAM" id="MobiDB-lite"/>
    </source>
</evidence>
<dbReference type="Gene3D" id="3.10.50.40">
    <property type="match status" value="2"/>
</dbReference>
<evidence type="ECO:0000313" key="10">
    <source>
        <dbReference type="EMBL" id="QEC54694.1"/>
    </source>
</evidence>
<feature type="chain" id="PRO_5022735625" description="Peptidyl-prolyl cis-trans isomerase" evidence="8">
    <location>
        <begin position="20"/>
        <end position="311"/>
    </location>
</feature>
<comment type="catalytic activity">
    <reaction evidence="1 5 6">
        <text>[protein]-peptidylproline (omega=180) = [protein]-peptidylproline (omega=0)</text>
        <dbReference type="Rhea" id="RHEA:16237"/>
        <dbReference type="Rhea" id="RHEA-COMP:10747"/>
        <dbReference type="Rhea" id="RHEA-COMP:10748"/>
        <dbReference type="ChEBI" id="CHEBI:83833"/>
        <dbReference type="ChEBI" id="CHEBI:83834"/>
        <dbReference type="EC" id="5.2.1.8"/>
    </reaction>
</comment>
<gene>
    <name evidence="10" type="ORF">FSB75_01855</name>
</gene>
<sequence>MKVTKQVFGAALLALTTLAACKNTEFKKTKDGLPYRVMGEGKGDKIVPGNVIRFHATTRLGDSLLSSTYTMGGPQTVPIPKDGPNMAMFQIFFDAHKGDSILLLQPVDSILAKNPMAAKDSFLLSKKGKNIETVLKIVDVFKDEASLTSQQRAKDSVAIQTYLKEKNIPAKATPKGVYVQTLTPGNGQLPKPGQTMSIRYAGKLFNGQEFDSNTKPGDPLLPVQLGTGSTIPGFEEGLSQLSKGEKALLFIPSSLAYGERGSQPDMTGQQRIKPNENLIFEIEVADISDKAPAAAMPPTAALDSMKKSSRK</sequence>
<dbReference type="EMBL" id="CP042433">
    <property type="protein sequence ID" value="QEC54694.1"/>
    <property type="molecule type" value="Genomic_DNA"/>
</dbReference>
<evidence type="ECO:0000256" key="3">
    <source>
        <dbReference type="ARBA" id="ARBA00023110"/>
    </source>
</evidence>
<dbReference type="Pfam" id="PF00254">
    <property type="entry name" value="FKBP_C"/>
    <property type="match status" value="1"/>
</dbReference>
<evidence type="ECO:0000256" key="6">
    <source>
        <dbReference type="RuleBase" id="RU003915"/>
    </source>
</evidence>
<reference evidence="10 11" key="1">
    <citation type="journal article" date="2015" name="Int. J. Syst. Evol. Microbiol.">
        <title>Flavisolibacter ginsenosidimutans sp. nov., with ginsenoside-converting activity isolated from soil used for cultivating ginseng.</title>
        <authorList>
            <person name="Zhao Y."/>
            <person name="Liu Q."/>
            <person name="Kang M.S."/>
            <person name="Jin F."/>
            <person name="Yu H."/>
            <person name="Im W.T."/>
        </authorList>
    </citation>
    <scope>NUCLEOTIDE SEQUENCE [LARGE SCALE GENOMIC DNA]</scope>
    <source>
        <strain evidence="10 11">Gsoil 636</strain>
    </source>
</reference>
<dbReference type="Proteomes" id="UP000321204">
    <property type="component" value="Chromosome"/>
</dbReference>
<feature type="region of interest" description="Disordered" evidence="7">
    <location>
        <begin position="291"/>
        <end position="311"/>
    </location>
</feature>
<dbReference type="PROSITE" id="PS51257">
    <property type="entry name" value="PROKAR_LIPOPROTEIN"/>
    <property type="match status" value="1"/>
</dbReference>
<dbReference type="AlphaFoldDB" id="A0A5B8UDQ2"/>
<dbReference type="GO" id="GO:0003755">
    <property type="term" value="F:peptidyl-prolyl cis-trans isomerase activity"/>
    <property type="evidence" value="ECO:0007669"/>
    <property type="project" value="UniProtKB-UniRule"/>
</dbReference>
<dbReference type="InterPro" id="IPR046357">
    <property type="entry name" value="PPIase_dom_sf"/>
</dbReference>
<feature type="domain" description="PPIase FKBP-type" evidence="9">
    <location>
        <begin position="193"/>
        <end position="288"/>
    </location>
</feature>
<feature type="compositionally biased region" description="Low complexity" evidence="7">
    <location>
        <begin position="291"/>
        <end position="301"/>
    </location>
</feature>
<proteinExistence type="inferred from homology"/>
<keyword evidence="4 5" id="KW-0413">Isomerase</keyword>
<keyword evidence="11" id="KW-1185">Reference proteome</keyword>
<dbReference type="InterPro" id="IPR001179">
    <property type="entry name" value="PPIase_FKBP_dom"/>
</dbReference>
<dbReference type="EC" id="5.2.1.8" evidence="6"/>
<dbReference type="PANTHER" id="PTHR43811">
    <property type="entry name" value="FKBP-TYPE PEPTIDYL-PROLYL CIS-TRANS ISOMERASE FKPA"/>
    <property type="match status" value="1"/>
</dbReference>
<accession>A0A5B8UDQ2</accession>
<feature type="signal peptide" evidence="8">
    <location>
        <begin position="1"/>
        <end position="19"/>
    </location>
</feature>
<evidence type="ECO:0000256" key="2">
    <source>
        <dbReference type="ARBA" id="ARBA00006577"/>
    </source>
</evidence>
<evidence type="ECO:0000259" key="9">
    <source>
        <dbReference type="PROSITE" id="PS50059"/>
    </source>
</evidence>
<protein>
    <recommendedName>
        <fullName evidence="6">Peptidyl-prolyl cis-trans isomerase</fullName>
        <ecNumber evidence="6">5.2.1.8</ecNumber>
    </recommendedName>
</protein>
<dbReference type="RefSeq" id="WP_146781886.1">
    <property type="nucleotide sequence ID" value="NZ_BAABIO010000006.1"/>
</dbReference>
<evidence type="ECO:0000256" key="5">
    <source>
        <dbReference type="PROSITE-ProRule" id="PRU00277"/>
    </source>
</evidence>
<evidence type="ECO:0000256" key="8">
    <source>
        <dbReference type="SAM" id="SignalP"/>
    </source>
</evidence>
<dbReference type="PROSITE" id="PS50059">
    <property type="entry name" value="FKBP_PPIASE"/>
    <property type="match status" value="1"/>
</dbReference>
<keyword evidence="8" id="KW-0732">Signal</keyword>
<dbReference type="OrthoDB" id="9814548at2"/>